<dbReference type="EMBL" id="UGTS01000004">
    <property type="protein sequence ID" value="SUC19796.1"/>
    <property type="molecule type" value="Genomic_DNA"/>
</dbReference>
<keyword evidence="1" id="KW-0472">Membrane</keyword>
<evidence type="ECO:0000313" key="2">
    <source>
        <dbReference type="EMBL" id="SUC19796.1"/>
    </source>
</evidence>
<organism evidence="2 3">
    <name type="scientific">Proteus mirabilis</name>
    <dbReference type="NCBI Taxonomy" id="584"/>
    <lineage>
        <taxon>Bacteria</taxon>
        <taxon>Pseudomonadati</taxon>
        <taxon>Pseudomonadota</taxon>
        <taxon>Gammaproteobacteria</taxon>
        <taxon>Enterobacterales</taxon>
        <taxon>Morganellaceae</taxon>
        <taxon>Proteus</taxon>
    </lineage>
</organism>
<dbReference type="Proteomes" id="UP000254191">
    <property type="component" value="Unassembled WGS sequence"/>
</dbReference>
<proteinExistence type="predicted"/>
<evidence type="ECO:0000256" key="1">
    <source>
        <dbReference type="SAM" id="Phobius"/>
    </source>
</evidence>
<feature type="transmembrane region" description="Helical" evidence="1">
    <location>
        <begin position="141"/>
        <end position="158"/>
    </location>
</feature>
<feature type="transmembrane region" description="Helical" evidence="1">
    <location>
        <begin position="38"/>
        <end position="61"/>
    </location>
</feature>
<reference evidence="2 3" key="1">
    <citation type="submission" date="2018-06" db="EMBL/GenBank/DDBJ databases">
        <authorList>
            <consortium name="Pathogen Informatics"/>
            <person name="Doyle S."/>
        </authorList>
    </citation>
    <scope>NUCLEOTIDE SEQUENCE [LARGE SCALE GENOMIC DNA]</scope>
    <source>
        <strain evidence="2 3">NCTC11938</strain>
    </source>
</reference>
<accession>A0A379FHR3</accession>
<evidence type="ECO:0000313" key="3">
    <source>
        <dbReference type="Proteomes" id="UP000254191"/>
    </source>
</evidence>
<feature type="transmembrane region" description="Helical" evidence="1">
    <location>
        <begin position="73"/>
        <end position="95"/>
    </location>
</feature>
<keyword evidence="1" id="KW-1133">Transmembrane helix</keyword>
<gene>
    <name evidence="2" type="ORF">NCTC11938_01473</name>
</gene>
<protein>
    <submittedName>
        <fullName evidence="2">Uncharacterized protein</fullName>
    </submittedName>
</protein>
<sequence length="174" mass="20317">MKKRQKRAYRKLFSHTSYGKYDIHMLSDELHRRNKYNFYFISSASLSLISATFFIGLLSVNTAAVSLASHVEIIISMFFFAISLSVNSFSLFQLFISASDEIDKTEILIIFQYRFFAIIKLISFLSPFFGMIFLIAYFNEYISIVSFIIFILLFHYNGKVSKRAKRKSNNILNK</sequence>
<keyword evidence="1" id="KW-0812">Transmembrane</keyword>
<feature type="transmembrane region" description="Helical" evidence="1">
    <location>
        <begin position="115"/>
        <end position="135"/>
    </location>
</feature>
<name>A0A379FHR3_PROMI</name>
<dbReference type="AlphaFoldDB" id="A0A379FHR3"/>